<accession>A0A7C5Y9D1</accession>
<organism evidence="1">
    <name type="scientific">Fervidobacterium nodosum</name>
    <dbReference type="NCBI Taxonomy" id="2424"/>
    <lineage>
        <taxon>Bacteria</taxon>
        <taxon>Thermotogati</taxon>
        <taxon>Thermotogota</taxon>
        <taxon>Thermotogae</taxon>
        <taxon>Thermotogales</taxon>
        <taxon>Fervidobacteriaceae</taxon>
        <taxon>Fervidobacterium</taxon>
    </lineage>
</organism>
<comment type="caution">
    <text evidence="1">The sequence shown here is derived from an EMBL/GenBank/DDBJ whole genome shotgun (WGS) entry which is preliminary data.</text>
</comment>
<dbReference type="EMBL" id="DRXW01000241">
    <property type="protein sequence ID" value="HHR34072.1"/>
    <property type="molecule type" value="Genomic_DNA"/>
</dbReference>
<name>A0A7C5Y9D1_9BACT</name>
<gene>
    <name evidence="1" type="ORF">ENM46_03895</name>
</gene>
<evidence type="ECO:0000313" key="1">
    <source>
        <dbReference type="EMBL" id="HHR34072.1"/>
    </source>
</evidence>
<reference evidence="1" key="1">
    <citation type="journal article" date="2020" name="mSystems">
        <title>Genome- and Community-Level Interaction Insights into Carbon Utilization and Element Cycling Functions of Hydrothermarchaeota in Hydrothermal Sediment.</title>
        <authorList>
            <person name="Zhou Z."/>
            <person name="Liu Y."/>
            <person name="Xu W."/>
            <person name="Pan J."/>
            <person name="Luo Z.H."/>
            <person name="Li M."/>
        </authorList>
    </citation>
    <scope>NUCLEOTIDE SEQUENCE [LARGE SCALE GENOMIC DNA]</scope>
    <source>
        <strain evidence="1">SpSt-1088</strain>
    </source>
</reference>
<sequence length="261" mass="30459">MVLIKLLGDFSIDELPDISLTKREMVILAYLLTKRQEVYLRELAELFSFDGSSDEATIKKILRNLSKKLDNFVSLKLSNYKVFFETALEVDVNILEDELLKLSKKKTEISDAIVKIINIYRGHFLPFIDNVWVNSFRNALKNYLLRVISEYFYNDDNHEINIEVDLKILKLLPELYINDSVEQIHDYLKSSKKVNFGLGGNNKTDGTVAIRAVRLNHNLMDRIIRYSDRIDLINPEEFVIFIEEEKLKSLSNCKVENVNLY</sequence>
<proteinExistence type="predicted"/>
<protein>
    <submittedName>
        <fullName evidence="1">Winged helix family transcriptional regulator</fullName>
    </submittedName>
</protein>
<dbReference type="AlphaFoldDB" id="A0A7C5Y9D1"/>